<keyword evidence="1" id="KW-0472">Membrane</keyword>
<dbReference type="Proteomes" id="UP000559010">
    <property type="component" value="Unassembled WGS sequence"/>
</dbReference>
<evidence type="ECO:0000313" key="3">
    <source>
        <dbReference type="Proteomes" id="UP000559010"/>
    </source>
</evidence>
<sequence>MKCRIVLILFFTILYFNCNSQEINSALTSQLTTYNQNRNQITKTGMIILGTWALSNIALNGGLLLRNGNLNQENKYFMQMNIYWNTVNLVIAGYGLYNTINGDAYLSPIESLAEQNKIEKILLFNTGLDVAYIMGGLWLQEKGNSKHSERLKGYGKSLILQGSFLISFDLIFYLIHKNHSDNLEKILSTFQITQNGPGFKFIF</sequence>
<feature type="transmembrane region" description="Helical" evidence="1">
    <location>
        <begin position="44"/>
        <end position="65"/>
    </location>
</feature>
<feature type="transmembrane region" description="Helical" evidence="1">
    <location>
        <begin position="158"/>
        <end position="175"/>
    </location>
</feature>
<keyword evidence="1" id="KW-1133">Transmembrane helix</keyword>
<comment type="caution">
    <text evidence="2">The sequence shown here is derived from an EMBL/GenBank/DDBJ whole genome shotgun (WGS) entry which is preliminary data.</text>
</comment>
<evidence type="ECO:0000313" key="2">
    <source>
        <dbReference type="EMBL" id="NMM50001.1"/>
    </source>
</evidence>
<accession>A0A848J2P6</accession>
<proteinExistence type="predicted"/>
<dbReference type="Pfam" id="PF22503">
    <property type="entry name" value="DUF6992"/>
    <property type="match status" value="1"/>
</dbReference>
<evidence type="ECO:0000256" key="1">
    <source>
        <dbReference type="SAM" id="Phobius"/>
    </source>
</evidence>
<name>A0A848J2P6_9BACT</name>
<gene>
    <name evidence="2" type="ORF">HH304_16460</name>
</gene>
<organism evidence="2 3">
    <name type="scientific">Marinigracilibium pacificum</name>
    <dbReference type="NCBI Taxonomy" id="2729599"/>
    <lineage>
        <taxon>Bacteria</taxon>
        <taxon>Pseudomonadati</taxon>
        <taxon>Bacteroidota</taxon>
        <taxon>Cytophagia</taxon>
        <taxon>Cytophagales</taxon>
        <taxon>Flammeovirgaceae</taxon>
        <taxon>Marinigracilibium</taxon>
    </lineage>
</organism>
<protein>
    <submittedName>
        <fullName evidence="2">Uncharacterized protein</fullName>
    </submittedName>
</protein>
<reference evidence="2 3" key="1">
    <citation type="submission" date="2020-04" db="EMBL/GenBank/DDBJ databases">
        <title>Flammeovirgaceae bacterium KN852 isolated from deep sea.</title>
        <authorList>
            <person name="Zhang D.-C."/>
        </authorList>
    </citation>
    <scope>NUCLEOTIDE SEQUENCE [LARGE SCALE GENOMIC DNA]</scope>
    <source>
        <strain evidence="2 3">KN852</strain>
    </source>
</reference>
<keyword evidence="1" id="KW-0812">Transmembrane</keyword>
<keyword evidence="3" id="KW-1185">Reference proteome</keyword>
<feature type="transmembrane region" description="Helical" evidence="1">
    <location>
        <begin position="121"/>
        <end position="138"/>
    </location>
</feature>
<dbReference type="InterPro" id="IPR054261">
    <property type="entry name" value="DUF6992"/>
</dbReference>
<dbReference type="EMBL" id="JABBNU010000010">
    <property type="protein sequence ID" value="NMM50001.1"/>
    <property type="molecule type" value="Genomic_DNA"/>
</dbReference>
<dbReference type="AlphaFoldDB" id="A0A848J2P6"/>